<dbReference type="InterPro" id="IPR020594">
    <property type="entry name" value="Ribosomal_bL9_bac/chp"/>
</dbReference>
<reference evidence="10 11" key="1">
    <citation type="journal article" date="2013" name="Int. J. Syst. Evol. Microbiol.">
        <title>Ilumatobacter nonamiense sp. nov. and Ilumatobacter coccineum sp. nov., isolated from seashore sand.</title>
        <authorList>
            <person name="Matsumoto A."/>
            <person name="Kasai H."/>
            <person name="Matsuo Y."/>
            <person name="Shizuri Y."/>
            <person name="Ichikawa N."/>
            <person name="Fujita N."/>
            <person name="Omura S."/>
            <person name="Takahashi Y."/>
        </authorList>
    </citation>
    <scope>NUCLEOTIDE SEQUENCE [LARGE SCALE GENOMIC DNA]</scope>
    <source>
        <strain evidence="11">NBRC 103263 / KCTC 29153 / YM16-304</strain>
    </source>
</reference>
<keyword evidence="2 7" id="KW-0699">rRNA-binding</keyword>
<dbReference type="AlphaFoldDB" id="A0A6C7EHY6"/>
<evidence type="ECO:0000256" key="3">
    <source>
        <dbReference type="ARBA" id="ARBA00022884"/>
    </source>
</evidence>
<accession>A0A6C7EHY6</accession>
<feature type="domain" description="Ribosomal protein L9" evidence="8">
    <location>
        <begin position="1"/>
        <end position="46"/>
    </location>
</feature>
<dbReference type="Pfam" id="PF01281">
    <property type="entry name" value="Ribosomal_L9_N"/>
    <property type="match status" value="1"/>
</dbReference>
<dbReference type="Proteomes" id="UP000011863">
    <property type="component" value="Chromosome"/>
</dbReference>
<dbReference type="Gene3D" id="3.10.430.100">
    <property type="entry name" value="Ribosomal protein L9, C-terminal domain"/>
    <property type="match status" value="1"/>
</dbReference>
<dbReference type="GO" id="GO:1990904">
    <property type="term" value="C:ribonucleoprotein complex"/>
    <property type="evidence" value="ECO:0007669"/>
    <property type="project" value="UniProtKB-KW"/>
</dbReference>
<dbReference type="NCBIfam" id="TIGR00158">
    <property type="entry name" value="L9"/>
    <property type="match status" value="1"/>
</dbReference>
<evidence type="ECO:0000256" key="1">
    <source>
        <dbReference type="ARBA" id="ARBA00010605"/>
    </source>
</evidence>
<dbReference type="PANTHER" id="PTHR21368">
    <property type="entry name" value="50S RIBOSOMAL PROTEIN L9"/>
    <property type="match status" value="1"/>
</dbReference>
<sequence>MQVILRSDVQGLGLRGDIVDVADGHARNYLFPKGHAIKASTGAIEQAKSMRAARDAKDHESREAATAVASKLVPQTITITAKASGEGKLFGSIHAGDVADAILEQTGIEIDRKEIEVDGVKTVGSHTATASLHADVSFPITLEVVAAE</sequence>
<dbReference type="InterPro" id="IPR020069">
    <property type="entry name" value="Ribosomal_bL9_C"/>
</dbReference>
<keyword evidence="11" id="KW-1185">Reference proteome</keyword>
<evidence type="ECO:0000313" key="11">
    <source>
        <dbReference type="Proteomes" id="UP000011863"/>
    </source>
</evidence>
<dbReference type="GO" id="GO:0006412">
    <property type="term" value="P:translation"/>
    <property type="evidence" value="ECO:0007669"/>
    <property type="project" value="UniProtKB-UniRule"/>
</dbReference>
<feature type="domain" description="Large ribosomal subunit protein bL9 C-terminal" evidence="9">
    <location>
        <begin position="64"/>
        <end position="146"/>
    </location>
</feature>
<dbReference type="Pfam" id="PF03948">
    <property type="entry name" value="Ribosomal_L9_C"/>
    <property type="match status" value="1"/>
</dbReference>
<dbReference type="KEGG" id="aym:YM304_42610"/>
<dbReference type="GO" id="GO:0003735">
    <property type="term" value="F:structural constituent of ribosome"/>
    <property type="evidence" value="ECO:0007669"/>
    <property type="project" value="InterPro"/>
</dbReference>
<dbReference type="InterPro" id="IPR020070">
    <property type="entry name" value="Ribosomal_bL9_N"/>
</dbReference>
<dbReference type="InterPro" id="IPR000244">
    <property type="entry name" value="Ribosomal_bL9"/>
</dbReference>
<dbReference type="OrthoDB" id="9788336at2"/>
<evidence type="ECO:0000259" key="9">
    <source>
        <dbReference type="Pfam" id="PF03948"/>
    </source>
</evidence>
<gene>
    <name evidence="7 10" type="primary">rplI</name>
    <name evidence="10" type="ORF">YM304_42610</name>
</gene>
<proteinExistence type="inferred from homology"/>
<evidence type="ECO:0000256" key="5">
    <source>
        <dbReference type="ARBA" id="ARBA00023274"/>
    </source>
</evidence>
<evidence type="ECO:0000259" key="8">
    <source>
        <dbReference type="Pfam" id="PF01281"/>
    </source>
</evidence>
<name>A0A6C7EHY6_ILUCY</name>
<dbReference type="HAMAP" id="MF_00503">
    <property type="entry name" value="Ribosomal_bL9"/>
    <property type="match status" value="1"/>
</dbReference>
<dbReference type="GO" id="GO:0019843">
    <property type="term" value="F:rRNA binding"/>
    <property type="evidence" value="ECO:0007669"/>
    <property type="project" value="UniProtKB-UniRule"/>
</dbReference>
<keyword evidence="5 7" id="KW-0687">Ribonucleoprotein</keyword>
<dbReference type="InterPro" id="IPR009027">
    <property type="entry name" value="Ribosomal_bL9/RNase_H1_N"/>
</dbReference>
<evidence type="ECO:0000256" key="4">
    <source>
        <dbReference type="ARBA" id="ARBA00022980"/>
    </source>
</evidence>
<evidence type="ECO:0000256" key="6">
    <source>
        <dbReference type="ARBA" id="ARBA00035292"/>
    </source>
</evidence>
<dbReference type="SUPFAM" id="SSF55653">
    <property type="entry name" value="Ribosomal protein L9 C-domain"/>
    <property type="match status" value="1"/>
</dbReference>
<dbReference type="InterPro" id="IPR036935">
    <property type="entry name" value="Ribosomal_bL9_N_sf"/>
</dbReference>
<dbReference type="SUPFAM" id="SSF55658">
    <property type="entry name" value="L9 N-domain-like"/>
    <property type="match status" value="1"/>
</dbReference>
<organism evidence="10 11">
    <name type="scientific">Ilumatobacter coccineus (strain NBRC 103263 / KCTC 29153 / YM16-304)</name>
    <dbReference type="NCBI Taxonomy" id="1313172"/>
    <lineage>
        <taxon>Bacteria</taxon>
        <taxon>Bacillati</taxon>
        <taxon>Actinomycetota</taxon>
        <taxon>Acidimicrobiia</taxon>
        <taxon>Acidimicrobiales</taxon>
        <taxon>Ilumatobacteraceae</taxon>
        <taxon>Ilumatobacter</taxon>
    </lineage>
</organism>
<comment type="similarity">
    <text evidence="1 7">Belongs to the bacterial ribosomal protein bL9 family.</text>
</comment>
<comment type="function">
    <text evidence="7">Binds to the 23S rRNA.</text>
</comment>
<dbReference type="Gene3D" id="3.40.5.10">
    <property type="entry name" value="Ribosomal protein L9, N-terminal domain"/>
    <property type="match status" value="1"/>
</dbReference>
<keyword evidence="4 7" id="KW-0689">Ribosomal protein</keyword>
<evidence type="ECO:0000256" key="2">
    <source>
        <dbReference type="ARBA" id="ARBA00022730"/>
    </source>
</evidence>
<dbReference type="EMBL" id="AP012057">
    <property type="protein sequence ID" value="BAN04575.1"/>
    <property type="molecule type" value="Genomic_DNA"/>
</dbReference>
<dbReference type="RefSeq" id="WP_015443822.1">
    <property type="nucleotide sequence ID" value="NC_020520.1"/>
</dbReference>
<protein>
    <recommendedName>
        <fullName evidence="6 7">Large ribosomal subunit protein bL9</fullName>
    </recommendedName>
</protein>
<dbReference type="InterPro" id="IPR036791">
    <property type="entry name" value="Ribosomal_bL9_C_sf"/>
</dbReference>
<dbReference type="GO" id="GO:0005840">
    <property type="term" value="C:ribosome"/>
    <property type="evidence" value="ECO:0007669"/>
    <property type="project" value="UniProtKB-KW"/>
</dbReference>
<evidence type="ECO:0000313" key="10">
    <source>
        <dbReference type="EMBL" id="BAN04575.1"/>
    </source>
</evidence>
<keyword evidence="3 7" id="KW-0694">RNA-binding</keyword>
<evidence type="ECO:0000256" key="7">
    <source>
        <dbReference type="HAMAP-Rule" id="MF_00503"/>
    </source>
</evidence>